<keyword evidence="3" id="KW-1185">Reference proteome</keyword>
<dbReference type="SUPFAM" id="SSF56349">
    <property type="entry name" value="DNA breaking-rejoining enzymes"/>
    <property type="match status" value="1"/>
</dbReference>
<dbReference type="GO" id="GO:0003677">
    <property type="term" value="F:DNA binding"/>
    <property type="evidence" value="ECO:0007669"/>
    <property type="project" value="InterPro"/>
</dbReference>
<evidence type="ECO:0000256" key="1">
    <source>
        <dbReference type="SAM" id="MobiDB-lite"/>
    </source>
</evidence>
<feature type="region of interest" description="Disordered" evidence="1">
    <location>
        <begin position="90"/>
        <end position="109"/>
    </location>
</feature>
<proteinExistence type="predicted"/>
<dbReference type="InterPro" id="IPR011010">
    <property type="entry name" value="DNA_brk_join_enz"/>
</dbReference>
<organism evidence="2 3">
    <name type="scientific">Fragilariopsis cylindrus CCMP1102</name>
    <dbReference type="NCBI Taxonomy" id="635003"/>
    <lineage>
        <taxon>Eukaryota</taxon>
        <taxon>Sar</taxon>
        <taxon>Stramenopiles</taxon>
        <taxon>Ochrophyta</taxon>
        <taxon>Bacillariophyta</taxon>
        <taxon>Bacillariophyceae</taxon>
        <taxon>Bacillariophycidae</taxon>
        <taxon>Bacillariales</taxon>
        <taxon>Bacillariaceae</taxon>
        <taxon>Fragilariopsis</taxon>
    </lineage>
</organism>
<dbReference type="Proteomes" id="UP000095751">
    <property type="component" value="Unassembled WGS sequence"/>
</dbReference>
<sequence length="1854" mass="212214">MLKSEPKSKLDENQWRTNILSFYMYDKSLSSFLESNKLGRDPFRTRWEKSGLRELKIANTPYADAAVQYDFWFRKWKGLIILDTESVTSNDDECADTSQPPKQPTTKKLNNTEIKDVLFEYYLRTDGTKLLTYIKEKGLLPNKKAITRHWKGSKLDELKSKSEPLVSAIESYDYWHASEKEKNGNKNKKNGSKEKALPVELEVFMREIILQLSICGQGIGKKALRVLFKEALSDFTSQDDDGDGRFSRSTIDRFLANYDIQCKNVKNIDPARVSQVTPENRDAFFFRLDQIIKLLHSIDDVNCPWKDWSEVAPEFKYNMDEMGSDPTKFRDLLLIPTEIMNRIFQVTPEGDRPSAHVSVAKFSRSDGKYNDRRAKIEGAPMPIVIHSVTSSKKKGKSTESAIEKRIELYNDQEEVPVKDKYMDGFEEHDDLGIKVCTTIGGSMTKELFLVAAIHFIENLPSTHGNNGKYSFLLLDSHVSRWNPKALYYLCKHRVIPIFFPSHLSIVVQPQDNGVIFFLHKCIEEAASIKRLFATETDISYSNRIMAKGFHLFREGERKKLLTRGSNSTTRSYNVTGMHPCNPYSVGWRENLELYASYNGVRMNGGDDECRYYGVRPKENNVSLDFSEREISMLTEAVPNLATDGTITVLNHSKAKCYAIADEIINRWIENSGNELHTTRPRAVNDVEKLALKHMDITQIVSAEPKSEESLLLDDNYNRKKRDAILTLTKPLEVIQVQPHDSPNQNEWFNAQKLRSDEVTWSVCDGSTIYKHLTTRELEDQYKINLSYNMFPNDNRLKETTWRSDRRRRNEKVILIQRIAKVLAEEERKAYLKEEFELFMALPKEKQTYNDFSLKLASKIEDPSNHVVTVQFGSEEHVIKVTAHGNNTSSMSQLVMDNVCRTIIGDSNRKERKKNKNRRGGRVNRVRRGSDVFVKSFQIDQQHINDLSLQEATTAKKKKIAIVLCKSRLKHIRDFQCLDRYDHIWNDDHSIQLQKLQKKNLVHLLRMFNVEGRARLLNNDPMREALSKLSTGITQSSIDLLKSKLLQELEAYGEEYDSNEDGILDSSFAGDSIADTSIVDTSIINTSIVDTSIIDIDETSGEENSAIILLESETSGGDAVSSSETDNTVEIDALIEGARKKKSVSFNRSPAIRTFSAYSSSSSSSSSDADINSPTQTRQTRHNLKDKKKTVTKFEKIADDVVSMGMKFILALIIKEKLDTAHPSPHIIGSTKEQPGNSGATEHTIDRYEAVWRGLKNFCILIGDYYSAIICCRNICPGDPFPVSVDTARIYLRYKVFKKGTDLTHPDTLAPIIWLHGPKAGSPVKCTGTWTSPSSTCIYSAALAKLHKNNVMTTGNYADPCHQCLLQPIHGCPGHRGSALIRFKGNVVESPKFKACVNDINKYIETNYILRATYAFLPHQLRVIRTFLISHNKIEYLMLWVMLMFSITEGLRFNELVTLTYEQFLSKYFDIKDSHVDSLVFSVNGKRDVSDVNLAVWDDHYCSEFSSVRLILLWVQLNKIQSGFLFPSLEQLHGNFEFFTEHYSYANILRDIKYYLRHKNIQSTLAYLQSSATLGAFKDRHGNNKNDMCHRVGPYNPIFLEDLDTYASMFQQSDLSLGTKSLFEASGWWLFENIGLDKESFHTVTSTKFPYLIKKITEYTVAECVPLAESDMDLDGLHSFILNPNKTKAEQESATRYVESLQQKRQLEHMSEHNKELGSAMESFKDINIQSDSSSSDGGPTTTKKAKRDINYILYSYEPFHSSWKKEKDKQKKVEILVLAIADHDKQQAATKLIPSSRLKYGLSQRRWYNKALNKVRCVHKCYDNNVLDYWNENLHHFSFEQTHICMRCQVIADI</sequence>
<dbReference type="EMBL" id="KV784374">
    <property type="protein sequence ID" value="OEU09665.1"/>
    <property type="molecule type" value="Genomic_DNA"/>
</dbReference>
<evidence type="ECO:0000313" key="2">
    <source>
        <dbReference type="EMBL" id="OEU09665.1"/>
    </source>
</evidence>
<name>A0A1E7EV36_9STRA</name>
<gene>
    <name evidence="2" type="ORF">FRACYDRAFT_247920</name>
</gene>
<feature type="region of interest" description="Disordered" evidence="1">
    <location>
        <begin position="1156"/>
        <end position="1186"/>
    </location>
</feature>
<dbReference type="KEGG" id="fcy:FRACYDRAFT_247920"/>
<evidence type="ECO:0000313" key="3">
    <source>
        <dbReference type="Proteomes" id="UP000095751"/>
    </source>
</evidence>
<feature type="compositionally biased region" description="Polar residues" evidence="1">
    <location>
        <begin position="96"/>
        <end position="109"/>
    </location>
</feature>
<feature type="compositionally biased region" description="Polar residues" evidence="1">
    <location>
        <begin position="1167"/>
        <end position="1177"/>
    </location>
</feature>
<dbReference type="InParanoid" id="A0A1E7EV36"/>
<protein>
    <submittedName>
        <fullName evidence="2">Uncharacterized protein</fullName>
    </submittedName>
</protein>
<accession>A0A1E7EV36</accession>
<reference evidence="2 3" key="1">
    <citation type="submission" date="2016-09" db="EMBL/GenBank/DDBJ databases">
        <title>Extensive genetic diversity and differential bi-allelic expression allows diatom success in the polar Southern Ocean.</title>
        <authorList>
            <consortium name="DOE Joint Genome Institute"/>
            <person name="Mock T."/>
            <person name="Otillar R.P."/>
            <person name="Strauss J."/>
            <person name="Dupont C."/>
            <person name="Frickenhaus S."/>
            <person name="Maumus F."/>
            <person name="Mcmullan M."/>
            <person name="Sanges R."/>
            <person name="Schmutz J."/>
            <person name="Toseland A."/>
            <person name="Valas R."/>
            <person name="Veluchamy A."/>
            <person name="Ward B.J."/>
            <person name="Allen A."/>
            <person name="Barry K."/>
            <person name="Falciatore A."/>
            <person name="Ferrante M."/>
            <person name="Fortunato A.E."/>
            <person name="Gloeckner G."/>
            <person name="Gruber A."/>
            <person name="Hipkin R."/>
            <person name="Janech M."/>
            <person name="Kroth P."/>
            <person name="Leese F."/>
            <person name="Lindquist E."/>
            <person name="Lyon B.R."/>
            <person name="Martin J."/>
            <person name="Mayer C."/>
            <person name="Parker M."/>
            <person name="Quesneville H."/>
            <person name="Raymond J."/>
            <person name="Uhlig C."/>
            <person name="Valentin K.U."/>
            <person name="Worden A.Z."/>
            <person name="Armbrust E.V."/>
            <person name="Bowler C."/>
            <person name="Green B."/>
            <person name="Moulton V."/>
            <person name="Van Oosterhout C."/>
            <person name="Grigoriev I."/>
        </authorList>
    </citation>
    <scope>NUCLEOTIDE SEQUENCE [LARGE SCALE GENOMIC DNA]</scope>
    <source>
        <strain evidence="2 3">CCMP1102</strain>
    </source>
</reference>
<dbReference type="OrthoDB" id="2190652at2759"/>